<keyword evidence="1" id="KW-0812">Transmembrane</keyword>
<feature type="transmembrane region" description="Helical" evidence="1">
    <location>
        <begin position="100"/>
        <end position="122"/>
    </location>
</feature>
<dbReference type="AlphaFoldDB" id="A0A9D1VAV6"/>
<comment type="caution">
    <text evidence="2">The sequence shown here is derived from an EMBL/GenBank/DDBJ whole genome shotgun (WGS) entry which is preliminary data.</text>
</comment>
<evidence type="ECO:0000313" key="2">
    <source>
        <dbReference type="EMBL" id="HIX19375.1"/>
    </source>
</evidence>
<dbReference type="EMBL" id="DXFQ01000034">
    <property type="protein sequence ID" value="HIX19375.1"/>
    <property type="molecule type" value="Genomic_DNA"/>
</dbReference>
<proteinExistence type="predicted"/>
<protein>
    <submittedName>
        <fullName evidence="2">Uncharacterized protein</fullName>
    </submittedName>
</protein>
<keyword evidence="1" id="KW-0472">Membrane</keyword>
<reference evidence="2" key="2">
    <citation type="submission" date="2021-04" db="EMBL/GenBank/DDBJ databases">
        <authorList>
            <person name="Gilroy R."/>
        </authorList>
    </citation>
    <scope>NUCLEOTIDE SEQUENCE</scope>
    <source>
        <strain evidence="2">14975</strain>
    </source>
</reference>
<sequence length="162" mass="18171">METKGIEDGKPDADGGSMGFYSVSDCAWYAVAAHLLLAFLVGVAVGCWRASDAGEFVVHVLTSPKLYVMAALYGCVAWAALVALVFAARRLFSGRWARRAFVLLVFCYWRPLLSLIACAMGTERFMWHWLWVFPLLLGWSPILLLWLLHRQETRAGAASERW</sequence>
<feature type="transmembrane region" description="Helical" evidence="1">
    <location>
        <begin position="66"/>
        <end position="88"/>
    </location>
</feature>
<feature type="transmembrane region" description="Helical" evidence="1">
    <location>
        <begin position="26"/>
        <end position="46"/>
    </location>
</feature>
<evidence type="ECO:0000313" key="3">
    <source>
        <dbReference type="Proteomes" id="UP000823964"/>
    </source>
</evidence>
<gene>
    <name evidence="2" type="ORF">H9862_02080</name>
</gene>
<dbReference type="Proteomes" id="UP000823964">
    <property type="component" value="Unassembled WGS sequence"/>
</dbReference>
<feature type="transmembrane region" description="Helical" evidence="1">
    <location>
        <begin position="128"/>
        <end position="148"/>
    </location>
</feature>
<accession>A0A9D1VAV6</accession>
<evidence type="ECO:0000256" key="1">
    <source>
        <dbReference type="SAM" id="Phobius"/>
    </source>
</evidence>
<keyword evidence="1" id="KW-1133">Transmembrane helix</keyword>
<organism evidence="2 3">
    <name type="scientific">Candidatus Akkermansia intestinigallinarum</name>
    <dbReference type="NCBI Taxonomy" id="2838431"/>
    <lineage>
        <taxon>Bacteria</taxon>
        <taxon>Pseudomonadati</taxon>
        <taxon>Verrucomicrobiota</taxon>
        <taxon>Verrucomicrobiia</taxon>
        <taxon>Verrucomicrobiales</taxon>
        <taxon>Akkermansiaceae</taxon>
        <taxon>Akkermansia</taxon>
    </lineage>
</organism>
<name>A0A9D1VAV6_9BACT</name>
<reference evidence="2" key="1">
    <citation type="journal article" date="2021" name="PeerJ">
        <title>Extensive microbial diversity within the chicken gut microbiome revealed by metagenomics and culture.</title>
        <authorList>
            <person name="Gilroy R."/>
            <person name="Ravi A."/>
            <person name="Getino M."/>
            <person name="Pursley I."/>
            <person name="Horton D.L."/>
            <person name="Alikhan N.F."/>
            <person name="Baker D."/>
            <person name="Gharbi K."/>
            <person name="Hall N."/>
            <person name="Watson M."/>
            <person name="Adriaenssens E.M."/>
            <person name="Foster-Nyarko E."/>
            <person name="Jarju S."/>
            <person name="Secka A."/>
            <person name="Antonio M."/>
            <person name="Oren A."/>
            <person name="Chaudhuri R.R."/>
            <person name="La Ragione R."/>
            <person name="Hildebrand F."/>
            <person name="Pallen M.J."/>
        </authorList>
    </citation>
    <scope>NUCLEOTIDE SEQUENCE</scope>
    <source>
        <strain evidence="2">14975</strain>
    </source>
</reference>